<feature type="compositionally biased region" description="Low complexity" evidence="2">
    <location>
        <begin position="168"/>
        <end position="180"/>
    </location>
</feature>
<feature type="compositionally biased region" description="Pro residues" evidence="2">
    <location>
        <begin position="420"/>
        <end position="431"/>
    </location>
</feature>
<reference evidence="3 4" key="1">
    <citation type="submission" date="2019-08" db="EMBL/GenBank/DDBJ databases">
        <title>The genome of the soybean aphid Biotype 1, its phylome, world population structure and adaptation to the North American continent.</title>
        <authorList>
            <person name="Giordano R."/>
            <person name="Donthu R.K."/>
            <person name="Hernandez A.G."/>
            <person name="Wright C.L."/>
            <person name="Zimin A.V."/>
        </authorList>
    </citation>
    <scope>NUCLEOTIDE SEQUENCE [LARGE SCALE GENOMIC DNA]</scope>
    <source>
        <tissue evidence="3">Whole aphids</tissue>
    </source>
</reference>
<name>A0A6G0U305_APHGL</name>
<keyword evidence="4" id="KW-1185">Reference proteome</keyword>
<comment type="caution">
    <text evidence="3">The sequence shown here is derived from an EMBL/GenBank/DDBJ whole genome shotgun (WGS) entry which is preliminary data.</text>
</comment>
<dbReference type="EMBL" id="VYZN01000008">
    <property type="protein sequence ID" value="KAE9543501.1"/>
    <property type="molecule type" value="Genomic_DNA"/>
</dbReference>
<protein>
    <submittedName>
        <fullName evidence="3">Uncharacterized protein</fullName>
    </submittedName>
</protein>
<sequence>MTYINNAIMLIEEEVAGNMSNKHNSKVQDKNIWKSLRTHILSRREKNKQAEVDAEVLRKKKCVEYQKMQENKLSLAQINGRLIQLRDKRDELEEEKRALLNQSLATDDSMATALVVAKTESNCEPINNKTVVTNNINNAVVTNHRPTPLLQQQQHIFRQQSSGVNAQSGAGSPAAGSGLSPLAQQSLMMHNSSTSNTGGSNQTLLVCSPATINAANNQNNNVTRSTMSLPASLSSSMSFTKFPPLYSSSTTHLLAPNVGTSNKTGRTPSPQPQTIQQLNYQQPQMTVPFPPYKPMNNSGSTTNNLNSTAPAPVVNSINQSLATGTNSNYPIENSNRRGNREDTTQSFNRNVWINNNCNNSNNSIQDNNYLFLENTQPNVSNYGSFYQPNSTTAVNYCVNNGMLSSAPSLSSVNTVYSYSGPPPPPPPPPPRTESSNSGNLIVSTADHGAQQIPKPLSSHQHHQPHHHAHTHPPMYMSPGIRNQTSNHTYHPKPPHSVYSDDKLAPPPSSNFYQQQGSRNIHLSNTTTVTSQPHQMNQKPHNIGYPMRHPTSASPASQLSPAIIQSSQQHASYTVPTSSVTGYSNKPPATVASTTDIPRYQQPSQTPMSRHE</sequence>
<keyword evidence="1" id="KW-0175">Coiled coil</keyword>
<feature type="region of interest" description="Disordered" evidence="2">
    <location>
        <begin position="548"/>
        <end position="611"/>
    </location>
</feature>
<gene>
    <name evidence="3" type="ORF">AGLY_002301</name>
</gene>
<dbReference type="OrthoDB" id="6620948at2759"/>
<organism evidence="3 4">
    <name type="scientific">Aphis glycines</name>
    <name type="common">Soybean aphid</name>
    <dbReference type="NCBI Taxonomy" id="307491"/>
    <lineage>
        <taxon>Eukaryota</taxon>
        <taxon>Metazoa</taxon>
        <taxon>Ecdysozoa</taxon>
        <taxon>Arthropoda</taxon>
        <taxon>Hexapoda</taxon>
        <taxon>Insecta</taxon>
        <taxon>Pterygota</taxon>
        <taxon>Neoptera</taxon>
        <taxon>Paraneoptera</taxon>
        <taxon>Hemiptera</taxon>
        <taxon>Sternorrhyncha</taxon>
        <taxon>Aphidomorpha</taxon>
        <taxon>Aphidoidea</taxon>
        <taxon>Aphididae</taxon>
        <taxon>Aphidini</taxon>
        <taxon>Aphis</taxon>
        <taxon>Aphis</taxon>
    </lineage>
</organism>
<feature type="compositionally biased region" description="Basic residues" evidence="2">
    <location>
        <begin position="459"/>
        <end position="470"/>
    </location>
</feature>
<feature type="compositionally biased region" description="Polar residues" evidence="2">
    <location>
        <begin position="321"/>
        <end position="333"/>
    </location>
</feature>
<evidence type="ECO:0000313" key="3">
    <source>
        <dbReference type="EMBL" id="KAE9543501.1"/>
    </source>
</evidence>
<evidence type="ECO:0000256" key="2">
    <source>
        <dbReference type="SAM" id="MobiDB-lite"/>
    </source>
</evidence>
<feature type="region of interest" description="Disordered" evidence="2">
    <location>
        <begin position="321"/>
        <end position="342"/>
    </location>
</feature>
<proteinExistence type="predicted"/>
<evidence type="ECO:0000313" key="4">
    <source>
        <dbReference type="Proteomes" id="UP000475862"/>
    </source>
</evidence>
<feature type="compositionally biased region" description="Polar residues" evidence="2">
    <location>
        <begin position="590"/>
        <end position="611"/>
    </location>
</feature>
<feature type="coiled-coil region" evidence="1">
    <location>
        <begin position="75"/>
        <end position="102"/>
    </location>
</feature>
<feature type="compositionally biased region" description="Polar residues" evidence="2">
    <location>
        <begin position="432"/>
        <end position="442"/>
    </location>
</feature>
<feature type="compositionally biased region" description="Polar residues" evidence="2">
    <location>
        <begin position="550"/>
        <end position="583"/>
    </location>
</feature>
<feature type="region of interest" description="Disordered" evidence="2">
    <location>
        <begin position="415"/>
        <end position="514"/>
    </location>
</feature>
<feature type="region of interest" description="Disordered" evidence="2">
    <location>
        <begin position="158"/>
        <end position="180"/>
    </location>
</feature>
<accession>A0A6G0U305</accession>
<evidence type="ECO:0000256" key="1">
    <source>
        <dbReference type="SAM" id="Coils"/>
    </source>
</evidence>
<dbReference type="AlphaFoldDB" id="A0A6G0U305"/>
<dbReference type="Proteomes" id="UP000475862">
    <property type="component" value="Unassembled WGS sequence"/>
</dbReference>